<feature type="transmembrane region" description="Helical" evidence="1">
    <location>
        <begin position="159"/>
        <end position="178"/>
    </location>
</feature>
<sequence>MRILNVLDKDDFPFFTAFGFLLSYAMWFFDELSLPAHMERGYLSELLFDHIPYSSISTLLICMTLIELASVAISPKQGLLVKQNIHISKRISQFSSPAFFIVMGFSIPVIIESIRMKNPLYFSQFLMFLTFALSVGLLLFLSRQIVLKSKCLHEKMSRVWARTSFALLVVILVGIIGLNGEPKVVELKLDLGTYELAAEAAEKRNMSINQYIDFAVSSQLNEYNASKN</sequence>
<reference evidence="2 3" key="1">
    <citation type="submission" date="2020-08" db="EMBL/GenBank/DDBJ databases">
        <title>Genomic Encyclopedia of Type Strains, Phase IV (KMG-IV): sequencing the most valuable type-strain genomes for metagenomic binning, comparative biology and taxonomic classification.</title>
        <authorList>
            <person name="Goeker M."/>
        </authorList>
    </citation>
    <scope>NUCLEOTIDE SEQUENCE [LARGE SCALE GENOMIC DNA]</scope>
    <source>
        <strain evidence="2 3">DSM 22368</strain>
    </source>
</reference>
<evidence type="ECO:0000256" key="1">
    <source>
        <dbReference type="SAM" id="Phobius"/>
    </source>
</evidence>
<dbReference type="InParanoid" id="A0A7X0JQC8"/>
<evidence type="ECO:0000313" key="3">
    <source>
        <dbReference type="Proteomes" id="UP000528457"/>
    </source>
</evidence>
<keyword evidence="3" id="KW-1185">Reference proteome</keyword>
<gene>
    <name evidence="2" type="ORF">HNR48_000530</name>
</gene>
<keyword evidence="1" id="KW-1133">Transmembrane helix</keyword>
<evidence type="ECO:0000313" key="2">
    <source>
        <dbReference type="EMBL" id="MBB6520252.1"/>
    </source>
</evidence>
<accession>A0A7X0JQC8</accession>
<comment type="caution">
    <text evidence="2">The sequence shown here is derived from an EMBL/GenBank/DDBJ whole genome shotgun (WGS) entry which is preliminary data.</text>
</comment>
<dbReference type="RefSeq" id="WP_166851778.1">
    <property type="nucleotide sequence ID" value="NZ_JAAONY010000001.1"/>
</dbReference>
<organism evidence="2 3">
    <name type="scientific">Pseudoteredinibacter isoporae</name>
    <dbReference type="NCBI Taxonomy" id="570281"/>
    <lineage>
        <taxon>Bacteria</taxon>
        <taxon>Pseudomonadati</taxon>
        <taxon>Pseudomonadota</taxon>
        <taxon>Gammaproteobacteria</taxon>
        <taxon>Cellvibrionales</taxon>
        <taxon>Cellvibrionaceae</taxon>
        <taxon>Pseudoteredinibacter</taxon>
    </lineage>
</organism>
<name>A0A7X0JQC8_9GAMM</name>
<proteinExistence type="predicted"/>
<dbReference type="EMBL" id="JACHHT010000001">
    <property type="protein sequence ID" value="MBB6520252.1"/>
    <property type="molecule type" value="Genomic_DNA"/>
</dbReference>
<dbReference type="AlphaFoldDB" id="A0A7X0JQC8"/>
<feature type="transmembrane region" description="Helical" evidence="1">
    <location>
        <begin position="50"/>
        <end position="73"/>
    </location>
</feature>
<feature type="transmembrane region" description="Helical" evidence="1">
    <location>
        <begin position="12"/>
        <end position="30"/>
    </location>
</feature>
<keyword evidence="1" id="KW-0812">Transmembrane</keyword>
<keyword evidence="1" id="KW-0472">Membrane</keyword>
<feature type="transmembrane region" description="Helical" evidence="1">
    <location>
        <begin position="120"/>
        <end position="139"/>
    </location>
</feature>
<feature type="transmembrane region" description="Helical" evidence="1">
    <location>
        <begin position="94"/>
        <end position="114"/>
    </location>
</feature>
<protein>
    <submittedName>
        <fullName evidence="2">Uncharacterized protein</fullName>
    </submittedName>
</protein>
<dbReference type="Proteomes" id="UP000528457">
    <property type="component" value="Unassembled WGS sequence"/>
</dbReference>